<sequence length="702" mass="80329">MKESETIKQYSDRIMAIVNNIRLLGEDFNESRVVEKVITTLPEKFESKISSLEDSRELSTISLSKLVNSLYALEQRTANRLEERPKGALQAKTKESLSSSHKRKKPWLEQKEKTTRDAGKKKFPPCIHCKRSTHLEKYCWYRPDIQCRSCKQFGHVEKVCKNKGRAQTQQQNQAQAAEDVQAQEEHVFTAICLASLAKVRKNWLVDSGYTHHMASDEGCSKILIEASLPKSELEMATSLRPEAEEMYVGQLIEKGYSLVFKNNSCIIEDPLGQELVTQKSKVFEAFSKFKALVENQSGCKIKALRSNNGTEYLFEKFQKLCEQAGIHHQLTTIYTPQQNGVLYRLNKLPTNVVKEKTPFEAWHGLKPTVSHLKVFGCVCYTLIRTEKRTKLERRFVPRIFVGYSSTKKAYRVFDPSTKKIMVSRDVKLDEGIVFIKGVMLQYQQYGIDFIETFAPVARLDTIKLLFALAAQKGWRVHQLDVKSTFLNGFLKEEIFIDQSEGFKVPDEENKKILNKYCMSICKTVSTPVAQGEKLASNSSHERVDEKEYRSLVGCLLYLTATRPDIMYAISLLSRFIHCCDIVHFKAAKKVHRYVKRTLNFGVKFEKGKELKLTGYSIKQQTVAQSTTEAEYIATAAAVNQVIWLRKLLYDLNEEQVEATEIRVDNHSENQLADILTKSLGATRFDALRRMIGVCCIQSNEEC</sequence>
<reference evidence="4" key="1">
    <citation type="journal article" date="2019" name="Plant Biotechnol. J.">
        <title>Genome sequencing of the Australian wild diploid species Gossypium australe highlights disease resistance and delayed gland morphogenesis.</title>
        <authorList>
            <person name="Cai Y."/>
            <person name="Cai X."/>
            <person name="Wang Q."/>
            <person name="Wang P."/>
            <person name="Zhang Y."/>
            <person name="Cai C."/>
            <person name="Xu Y."/>
            <person name="Wang K."/>
            <person name="Zhou Z."/>
            <person name="Wang C."/>
            <person name="Geng S."/>
            <person name="Li B."/>
            <person name="Dong Q."/>
            <person name="Hou Y."/>
            <person name="Wang H."/>
            <person name="Ai P."/>
            <person name="Liu Z."/>
            <person name="Yi F."/>
            <person name="Sun M."/>
            <person name="An G."/>
            <person name="Cheng J."/>
            <person name="Zhang Y."/>
            <person name="Shi Q."/>
            <person name="Xie Y."/>
            <person name="Shi X."/>
            <person name="Chang Y."/>
            <person name="Huang F."/>
            <person name="Chen Y."/>
            <person name="Hong S."/>
            <person name="Mi L."/>
            <person name="Sun Q."/>
            <person name="Zhang L."/>
            <person name="Zhou B."/>
            <person name="Peng R."/>
            <person name="Zhang X."/>
            <person name="Liu F."/>
        </authorList>
    </citation>
    <scope>NUCLEOTIDE SEQUENCE [LARGE SCALE GENOMIC DNA]</scope>
    <source>
        <strain evidence="4">cv. PA1801</strain>
    </source>
</reference>
<dbReference type="OrthoDB" id="1002641at2759"/>
<evidence type="ECO:0000256" key="1">
    <source>
        <dbReference type="SAM" id="MobiDB-lite"/>
    </source>
</evidence>
<dbReference type="GO" id="GO:0015074">
    <property type="term" value="P:DNA integration"/>
    <property type="evidence" value="ECO:0007669"/>
    <property type="project" value="InterPro"/>
</dbReference>
<evidence type="ECO:0000313" key="4">
    <source>
        <dbReference type="Proteomes" id="UP000325315"/>
    </source>
</evidence>
<dbReference type="InterPro" id="IPR001584">
    <property type="entry name" value="Integrase_cat-core"/>
</dbReference>
<protein>
    <submittedName>
        <fullName evidence="3">Integrase, catalytic core</fullName>
    </submittedName>
</protein>
<accession>A0A5B6WNN1</accession>
<dbReference type="CDD" id="cd09272">
    <property type="entry name" value="RNase_HI_RT_Ty1"/>
    <property type="match status" value="1"/>
</dbReference>
<comment type="caution">
    <text evidence="3">The sequence shown here is derived from an EMBL/GenBank/DDBJ whole genome shotgun (WGS) entry which is preliminary data.</text>
</comment>
<gene>
    <name evidence="3" type="ORF">EPI10_005650</name>
</gene>
<dbReference type="InterPro" id="IPR036397">
    <property type="entry name" value="RNaseH_sf"/>
</dbReference>
<dbReference type="InterPro" id="IPR012337">
    <property type="entry name" value="RNaseH-like_sf"/>
</dbReference>
<dbReference type="GO" id="GO:0008270">
    <property type="term" value="F:zinc ion binding"/>
    <property type="evidence" value="ECO:0007669"/>
    <property type="project" value="InterPro"/>
</dbReference>
<feature type="region of interest" description="Disordered" evidence="1">
    <location>
        <begin position="82"/>
        <end position="116"/>
    </location>
</feature>
<name>A0A5B6WNN1_9ROSI</name>
<organism evidence="3 4">
    <name type="scientific">Gossypium australe</name>
    <dbReference type="NCBI Taxonomy" id="47621"/>
    <lineage>
        <taxon>Eukaryota</taxon>
        <taxon>Viridiplantae</taxon>
        <taxon>Streptophyta</taxon>
        <taxon>Embryophyta</taxon>
        <taxon>Tracheophyta</taxon>
        <taxon>Spermatophyta</taxon>
        <taxon>Magnoliopsida</taxon>
        <taxon>eudicotyledons</taxon>
        <taxon>Gunneridae</taxon>
        <taxon>Pentapetalae</taxon>
        <taxon>rosids</taxon>
        <taxon>malvids</taxon>
        <taxon>Malvales</taxon>
        <taxon>Malvaceae</taxon>
        <taxon>Malvoideae</taxon>
        <taxon>Gossypium</taxon>
    </lineage>
</organism>
<dbReference type="PANTHER" id="PTHR11439">
    <property type="entry name" value="GAG-POL-RELATED RETROTRANSPOSON"/>
    <property type="match status" value="1"/>
</dbReference>
<proteinExistence type="predicted"/>
<dbReference type="PANTHER" id="PTHR11439:SF503">
    <property type="entry name" value="CYSTEINE-RICH RLK (RECEPTOR-LIKE PROTEIN KINASE) 8"/>
    <property type="match status" value="1"/>
</dbReference>
<dbReference type="Pfam" id="PF14223">
    <property type="entry name" value="Retrotran_gag_2"/>
    <property type="match status" value="1"/>
</dbReference>
<dbReference type="Proteomes" id="UP000325315">
    <property type="component" value="Unassembled WGS sequence"/>
</dbReference>
<dbReference type="SUPFAM" id="SSF57756">
    <property type="entry name" value="Retrovirus zinc finger-like domains"/>
    <property type="match status" value="1"/>
</dbReference>
<dbReference type="PROSITE" id="PS50994">
    <property type="entry name" value="INTEGRASE"/>
    <property type="match status" value="1"/>
</dbReference>
<dbReference type="Gene3D" id="3.30.420.10">
    <property type="entry name" value="Ribonuclease H-like superfamily/Ribonuclease H"/>
    <property type="match status" value="1"/>
</dbReference>
<feature type="domain" description="Integrase catalytic" evidence="2">
    <location>
        <begin position="237"/>
        <end position="405"/>
    </location>
</feature>
<evidence type="ECO:0000313" key="3">
    <source>
        <dbReference type="EMBL" id="KAA3483479.1"/>
    </source>
</evidence>
<dbReference type="GO" id="GO:0003676">
    <property type="term" value="F:nucleic acid binding"/>
    <property type="evidence" value="ECO:0007669"/>
    <property type="project" value="InterPro"/>
</dbReference>
<dbReference type="Pfam" id="PF07727">
    <property type="entry name" value="RVT_2"/>
    <property type="match status" value="1"/>
</dbReference>
<dbReference type="InterPro" id="IPR013103">
    <property type="entry name" value="RVT_2"/>
</dbReference>
<feature type="compositionally biased region" description="Basic and acidic residues" evidence="1">
    <location>
        <begin position="106"/>
        <end position="116"/>
    </location>
</feature>
<evidence type="ECO:0000259" key="2">
    <source>
        <dbReference type="PROSITE" id="PS50994"/>
    </source>
</evidence>
<keyword evidence="4" id="KW-1185">Reference proteome</keyword>
<dbReference type="InterPro" id="IPR057670">
    <property type="entry name" value="SH3_retrovirus"/>
</dbReference>
<dbReference type="EMBL" id="SMMG02000002">
    <property type="protein sequence ID" value="KAA3483479.1"/>
    <property type="molecule type" value="Genomic_DNA"/>
</dbReference>
<dbReference type="InterPro" id="IPR036875">
    <property type="entry name" value="Znf_CCHC_sf"/>
</dbReference>
<dbReference type="AlphaFoldDB" id="A0A5B6WNN1"/>
<dbReference type="Pfam" id="PF25597">
    <property type="entry name" value="SH3_retrovirus"/>
    <property type="match status" value="1"/>
</dbReference>
<dbReference type="SUPFAM" id="SSF53098">
    <property type="entry name" value="Ribonuclease H-like"/>
    <property type="match status" value="1"/>
</dbReference>